<keyword evidence="1" id="KW-0143">Chaperone</keyword>
<dbReference type="PANTHER" id="PTHR43096">
    <property type="entry name" value="DNAJ HOMOLOG 1, MITOCHONDRIAL-RELATED"/>
    <property type="match status" value="1"/>
</dbReference>
<sequence length="494" mass="55187">MKIVIILGCPSFGLSSFVSSPIRQVGPSFSRCVYAQDCSNKHQRQNQFSVDSRIGFSKERAGHFSLNAKNDNFLFEEFSTADGEVINPYKVLRLDKDAEKNDIRRSFRALSKMYHPDGVRFSDELPGECTHLNEVREEWDRIVLAKEILSDNKLRLRYDRNEAIHEALQSPVASVAKAAVDFMGWAVMGIGKELFNLGETAVKHAVTEMEKNTAQVAADAALRRQSVAATMDQIDSLTAIAKTARMESLTSLASAQKVLNNSINVPPSTIINAGRKLSRSSLFNNHRSIAPTTALGFRENESNKLTKSLSRAALFSDRRSVAPTTSLSHNRDGSSDSFLLDDFKTADGEAINPYRVLKVDRNAERKEIKQSYRNLSKKYHPDGVRFREVMPGKCNNLDDVRNEWERIKLSYEILSDKKLRIKYDRHEAISDPLGAMGRATLNTMGWAVMGVGKGMFNLGGMAVKHMAEKKNEASTAPLSVGVEFQGVQMKREDI</sequence>
<gene>
    <name evidence="3" type="ORF">CDEB00056_LOCUS20737</name>
</gene>
<protein>
    <recommendedName>
        <fullName evidence="2">J domain-containing protein</fullName>
    </recommendedName>
</protein>
<dbReference type="GO" id="GO:0051082">
    <property type="term" value="F:unfolded protein binding"/>
    <property type="evidence" value="ECO:0007669"/>
    <property type="project" value="TreeGrafter"/>
</dbReference>
<dbReference type="Pfam" id="PF00226">
    <property type="entry name" value="DnaJ"/>
    <property type="match status" value="2"/>
</dbReference>
<evidence type="ECO:0000256" key="1">
    <source>
        <dbReference type="ARBA" id="ARBA00023186"/>
    </source>
</evidence>
<dbReference type="AlphaFoldDB" id="A0A7S3QFZ8"/>
<name>A0A7S3QFZ8_9STRA</name>
<accession>A0A7S3QFZ8</accession>
<dbReference type="CDD" id="cd06257">
    <property type="entry name" value="DnaJ"/>
    <property type="match status" value="2"/>
</dbReference>
<organism evidence="3">
    <name type="scientific">Chaetoceros debilis</name>
    <dbReference type="NCBI Taxonomy" id="122233"/>
    <lineage>
        <taxon>Eukaryota</taxon>
        <taxon>Sar</taxon>
        <taxon>Stramenopiles</taxon>
        <taxon>Ochrophyta</taxon>
        <taxon>Bacillariophyta</taxon>
        <taxon>Coscinodiscophyceae</taxon>
        <taxon>Chaetocerotophycidae</taxon>
        <taxon>Chaetocerotales</taxon>
        <taxon>Chaetocerotaceae</taxon>
        <taxon>Chaetoceros</taxon>
    </lineage>
</organism>
<dbReference type="EMBL" id="HBIO01027003">
    <property type="protein sequence ID" value="CAE0475884.1"/>
    <property type="molecule type" value="Transcribed_RNA"/>
</dbReference>
<dbReference type="InterPro" id="IPR001623">
    <property type="entry name" value="DnaJ_domain"/>
</dbReference>
<dbReference type="PROSITE" id="PS50076">
    <property type="entry name" value="DNAJ_2"/>
    <property type="match status" value="2"/>
</dbReference>
<dbReference type="InterPro" id="IPR036869">
    <property type="entry name" value="J_dom_sf"/>
</dbReference>
<evidence type="ECO:0000259" key="2">
    <source>
        <dbReference type="PROSITE" id="PS50076"/>
    </source>
</evidence>
<feature type="domain" description="J" evidence="2">
    <location>
        <begin position="87"/>
        <end position="162"/>
    </location>
</feature>
<dbReference type="GO" id="GO:0042026">
    <property type="term" value="P:protein refolding"/>
    <property type="evidence" value="ECO:0007669"/>
    <property type="project" value="TreeGrafter"/>
</dbReference>
<dbReference type="SUPFAM" id="SSF46565">
    <property type="entry name" value="Chaperone J-domain"/>
    <property type="match status" value="2"/>
</dbReference>
<dbReference type="Gene3D" id="1.10.287.110">
    <property type="entry name" value="DnaJ domain"/>
    <property type="match status" value="2"/>
</dbReference>
<dbReference type="PRINTS" id="PR00625">
    <property type="entry name" value="JDOMAIN"/>
</dbReference>
<proteinExistence type="predicted"/>
<reference evidence="3" key="1">
    <citation type="submission" date="2021-01" db="EMBL/GenBank/DDBJ databases">
        <authorList>
            <person name="Corre E."/>
            <person name="Pelletier E."/>
            <person name="Niang G."/>
            <person name="Scheremetjew M."/>
            <person name="Finn R."/>
            <person name="Kale V."/>
            <person name="Holt S."/>
            <person name="Cochrane G."/>
            <person name="Meng A."/>
            <person name="Brown T."/>
            <person name="Cohen L."/>
        </authorList>
    </citation>
    <scope>NUCLEOTIDE SEQUENCE</scope>
    <source>
        <strain evidence="3">MM31A-1</strain>
    </source>
</reference>
<dbReference type="SMART" id="SM00271">
    <property type="entry name" value="DnaJ"/>
    <property type="match status" value="2"/>
</dbReference>
<evidence type="ECO:0000313" key="3">
    <source>
        <dbReference type="EMBL" id="CAE0475884.1"/>
    </source>
</evidence>
<dbReference type="GO" id="GO:0005737">
    <property type="term" value="C:cytoplasm"/>
    <property type="evidence" value="ECO:0007669"/>
    <property type="project" value="TreeGrafter"/>
</dbReference>
<feature type="domain" description="J" evidence="2">
    <location>
        <begin position="352"/>
        <end position="427"/>
    </location>
</feature>
<dbReference type="PANTHER" id="PTHR43096:SF52">
    <property type="entry name" value="DNAJ HOMOLOG 1, MITOCHONDRIAL-RELATED"/>
    <property type="match status" value="1"/>
</dbReference>